<keyword evidence="3" id="KW-0282">Flagellum</keyword>
<dbReference type="InterPro" id="IPR052563">
    <property type="entry name" value="FliK"/>
</dbReference>
<feature type="region of interest" description="Disordered" evidence="1">
    <location>
        <begin position="440"/>
        <end position="493"/>
    </location>
</feature>
<dbReference type="Proteomes" id="UP001326110">
    <property type="component" value="Chromosome"/>
</dbReference>
<feature type="compositionally biased region" description="Basic and acidic residues" evidence="1">
    <location>
        <begin position="101"/>
        <end position="116"/>
    </location>
</feature>
<feature type="compositionally biased region" description="Low complexity" evidence="1">
    <location>
        <begin position="440"/>
        <end position="457"/>
    </location>
</feature>
<dbReference type="Gene3D" id="3.30.750.140">
    <property type="match status" value="1"/>
</dbReference>
<proteinExistence type="predicted"/>
<keyword evidence="3" id="KW-0969">Cilium</keyword>
<dbReference type="PANTHER" id="PTHR37533:SF2">
    <property type="entry name" value="FLAGELLAR HOOK-LENGTH CONTROL PROTEIN"/>
    <property type="match status" value="1"/>
</dbReference>
<keyword evidence="4" id="KW-1185">Reference proteome</keyword>
<organism evidence="3 4">
    <name type="scientific">Duganella zoogloeoides</name>
    <dbReference type="NCBI Taxonomy" id="75659"/>
    <lineage>
        <taxon>Bacteria</taxon>
        <taxon>Pseudomonadati</taxon>
        <taxon>Pseudomonadota</taxon>
        <taxon>Betaproteobacteria</taxon>
        <taxon>Burkholderiales</taxon>
        <taxon>Oxalobacteraceae</taxon>
        <taxon>Telluria group</taxon>
        <taxon>Duganella</taxon>
    </lineage>
</organism>
<dbReference type="InterPro" id="IPR021136">
    <property type="entry name" value="Flagellar_hook_control-like_C"/>
</dbReference>
<dbReference type="EMBL" id="CP140152">
    <property type="protein sequence ID" value="WQH05704.1"/>
    <property type="molecule type" value="Genomic_DNA"/>
</dbReference>
<feature type="region of interest" description="Disordered" evidence="1">
    <location>
        <begin position="211"/>
        <end position="288"/>
    </location>
</feature>
<feature type="compositionally biased region" description="Low complexity" evidence="1">
    <location>
        <begin position="263"/>
        <end position="275"/>
    </location>
</feature>
<dbReference type="PANTHER" id="PTHR37533">
    <property type="entry name" value="FLAGELLAR HOOK-LENGTH CONTROL PROTEIN"/>
    <property type="match status" value="1"/>
</dbReference>
<evidence type="ECO:0000313" key="4">
    <source>
        <dbReference type="Proteomes" id="UP001326110"/>
    </source>
</evidence>
<gene>
    <name evidence="3" type="ORF">SR858_05020</name>
</gene>
<dbReference type="GeneID" id="43164487"/>
<feature type="domain" description="Flagellar hook-length control protein-like C-terminal" evidence="2">
    <location>
        <begin position="365"/>
        <end position="447"/>
    </location>
</feature>
<feature type="compositionally biased region" description="Polar residues" evidence="1">
    <location>
        <begin position="1"/>
        <end position="49"/>
    </location>
</feature>
<accession>A0ABZ0Y258</accession>
<protein>
    <submittedName>
        <fullName evidence="3">Flagellar hook-length control protein FliK</fullName>
    </submittedName>
</protein>
<dbReference type="CDD" id="cd17470">
    <property type="entry name" value="T3SS_Flik_C"/>
    <property type="match status" value="1"/>
</dbReference>
<feature type="region of interest" description="Disordered" evidence="1">
    <location>
        <begin position="1"/>
        <end position="116"/>
    </location>
</feature>
<keyword evidence="3" id="KW-0966">Cell projection</keyword>
<dbReference type="InterPro" id="IPR038610">
    <property type="entry name" value="FliK-like_C_sf"/>
</dbReference>
<evidence type="ECO:0000259" key="2">
    <source>
        <dbReference type="Pfam" id="PF02120"/>
    </source>
</evidence>
<sequence length="493" mass="48640">MQNAPLPSVNASKAANLPKVNTNPGAGSSNDAFKQALSQQLEQRQTMKNAETRAAERQATTKTARQEQPIDHSAPPKPAEHARRAAGAGQKEAPKSANNDAKNDVNERAASDAEAAHAADPVADMLTLVAAFNQRTDASAASADADAALAGAGGAAASAVDAATLAVLTAAEAGTDTAEQLPDTEFQAALGSAADTLPAASSADAEALLTAGGADTDTPPAAGSADAASTPIPPRAELAGDAAPAKHAQGTFRPAVEAKTDASADTSAISATSATQHAPGTELPPKVEAGSFGQQLATVGARVDAHAEADAALAAKEAASATPATLAAAGAAPGANALELAKVATPATTLYSRVGTPAWDQQLGQKVIFMAAGGEQSATMELNPPDLGPLQVVLSVNKDQATAAFTSAAPEVRQALEAALPRLREMMGEAGITLGNATVSSGAGQQAAGQRAGSSDGNRGGSGRGGAAGDDGAEVARTVTTRRLPSGAVDTFA</sequence>
<dbReference type="Pfam" id="PF02120">
    <property type="entry name" value="Flg_hook"/>
    <property type="match status" value="1"/>
</dbReference>
<feature type="compositionally biased region" description="Gly residues" evidence="1">
    <location>
        <begin position="458"/>
        <end position="469"/>
    </location>
</feature>
<evidence type="ECO:0000313" key="3">
    <source>
        <dbReference type="EMBL" id="WQH05704.1"/>
    </source>
</evidence>
<reference evidence="3 4" key="1">
    <citation type="submission" date="2023-11" db="EMBL/GenBank/DDBJ databases">
        <title>MicrobeMod: A computational toolkit for identifying prokaryotic methylation and restriction-modification with nanopore sequencing.</title>
        <authorList>
            <person name="Crits-Christoph A."/>
            <person name="Kang S.C."/>
            <person name="Lee H."/>
            <person name="Ostrov N."/>
        </authorList>
    </citation>
    <scope>NUCLEOTIDE SEQUENCE [LARGE SCALE GENOMIC DNA]</scope>
    <source>
        <strain evidence="3 4">ATCC 25935</strain>
    </source>
</reference>
<evidence type="ECO:0000256" key="1">
    <source>
        <dbReference type="SAM" id="MobiDB-lite"/>
    </source>
</evidence>
<name>A0ABZ0Y258_9BURK</name>
<dbReference type="RefSeq" id="WP_019922829.1">
    <property type="nucleotide sequence ID" value="NZ_CP140152.1"/>
</dbReference>